<feature type="compositionally biased region" description="Low complexity" evidence="1">
    <location>
        <begin position="35"/>
        <end position="47"/>
    </location>
</feature>
<reference evidence="2" key="1">
    <citation type="submission" date="2014-07" db="EMBL/GenBank/DDBJ databases">
        <title>Identification of a novel salt tolerance gene in wild soybean by whole-genome sequencing.</title>
        <authorList>
            <person name="Lam H.-M."/>
            <person name="Qi X."/>
            <person name="Li M.-W."/>
            <person name="Liu X."/>
            <person name="Xie M."/>
            <person name="Ni M."/>
            <person name="Xu X."/>
        </authorList>
    </citation>
    <scope>NUCLEOTIDE SEQUENCE [LARGE SCALE GENOMIC DNA]</scope>
    <source>
        <tissue evidence="2">Root</tissue>
    </source>
</reference>
<proteinExistence type="predicted"/>
<feature type="compositionally biased region" description="Polar residues" evidence="1">
    <location>
        <begin position="25"/>
        <end position="34"/>
    </location>
</feature>
<dbReference type="Proteomes" id="UP000053555">
    <property type="component" value="Unassembled WGS sequence"/>
</dbReference>
<feature type="region of interest" description="Disordered" evidence="1">
    <location>
        <begin position="25"/>
        <end position="47"/>
    </location>
</feature>
<evidence type="ECO:0000313" key="2">
    <source>
        <dbReference type="EMBL" id="KHN28458.1"/>
    </source>
</evidence>
<name>A0A0B2R939_GLYSO</name>
<dbReference type="AlphaFoldDB" id="A0A0B2R939"/>
<gene>
    <name evidence="2" type="ORF">glysoja_035839</name>
</gene>
<sequence length="203" mass="22844">MANAAEVSALKRIKLHLLGELSPLATPQNKFDQTNPSPSESSNSESSSISLNHYFTDLLEPEIEFPLFEFDSKPQVIDLETPKTLISAEKKPQFNRKPSLLIAVPKKTEWIQFGNPEVAAPENQPEKKHYRGVRREEEEVVVEDVKAVVKKEKITEHDVSCFRGMPLTPSMWTGFWDSDVKDIFNIPPLSPLSPFGFSPLVAV</sequence>
<dbReference type="EMBL" id="KN652700">
    <property type="protein sequence ID" value="KHN28458.1"/>
    <property type="molecule type" value="Genomic_DNA"/>
</dbReference>
<protein>
    <submittedName>
        <fullName evidence="2">Ethylene-responsive transcription factor 6</fullName>
    </submittedName>
</protein>
<evidence type="ECO:0000256" key="1">
    <source>
        <dbReference type="SAM" id="MobiDB-lite"/>
    </source>
</evidence>
<accession>A0A0B2R939</accession>
<organism evidence="2">
    <name type="scientific">Glycine soja</name>
    <name type="common">Wild soybean</name>
    <dbReference type="NCBI Taxonomy" id="3848"/>
    <lineage>
        <taxon>Eukaryota</taxon>
        <taxon>Viridiplantae</taxon>
        <taxon>Streptophyta</taxon>
        <taxon>Embryophyta</taxon>
        <taxon>Tracheophyta</taxon>
        <taxon>Spermatophyta</taxon>
        <taxon>Magnoliopsida</taxon>
        <taxon>eudicotyledons</taxon>
        <taxon>Gunneridae</taxon>
        <taxon>Pentapetalae</taxon>
        <taxon>rosids</taxon>
        <taxon>fabids</taxon>
        <taxon>Fabales</taxon>
        <taxon>Fabaceae</taxon>
        <taxon>Papilionoideae</taxon>
        <taxon>50 kb inversion clade</taxon>
        <taxon>NPAAA clade</taxon>
        <taxon>indigoferoid/millettioid clade</taxon>
        <taxon>Phaseoleae</taxon>
        <taxon>Glycine</taxon>
        <taxon>Glycine subgen. Soja</taxon>
    </lineage>
</organism>